<name>A0A1F8BLY0_9BACT</name>
<dbReference type="AlphaFoldDB" id="A0A1F8BLY0"/>
<dbReference type="Proteomes" id="UP000177060">
    <property type="component" value="Unassembled WGS sequence"/>
</dbReference>
<dbReference type="EMBL" id="MGHE01000013">
    <property type="protein sequence ID" value="OGM64278.1"/>
    <property type="molecule type" value="Genomic_DNA"/>
</dbReference>
<evidence type="ECO:0000256" key="1">
    <source>
        <dbReference type="SAM" id="Phobius"/>
    </source>
</evidence>
<protein>
    <submittedName>
        <fullName evidence="2">Uncharacterized protein</fullName>
    </submittedName>
</protein>
<reference evidence="2 3" key="1">
    <citation type="journal article" date="2016" name="Nat. Commun.">
        <title>Thousands of microbial genomes shed light on interconnected biogeochemical processes in an aquifer system.</title>
        <authorList>
            <person name="Anantharaman K."/>
            <person name="Brown C.T."/>
            <person name="Hug L.A."/>
            <person name="Sharon I."/>
            <person name="Castelle C.J."/>
            <person name="Probst A.J."/>
            <person name="Thomas B.C."/>
            <person name="Singh A."/>
            <person name="Wilkins M.J."/>
            <person name="Karaoz U."/>
            <person name="Brodie E.L."/>
            <person name="Williams K.H."/>
            <person name="Hubbard S.S."/>
            <person name="Banfield J.F."/>
        </authorList>
    </citation>
    <scope>NUCLEOTIDE SEQUENCE [LARGE SCALE GENOMIC DNA]</scope>
</reference>
<accession>A0A1F8BLY0</accession>
<keyword evidence="1" id="KW-0812">Transmembrane</keyword>
<evidence type="ECO:0000313" key="3">
    <source>
        <dbReference type="Proteomes" id="UP000177060"/>
    </source>
</evidence>
<comment type="caution">
    <text evidence="2">The sequence shown here is derived from an EMBL/GenBank/DDBJ whole genome shotgun (WGS) entry which is preliminary data.</text>
</comment>
<evidence type="ECO:0000313" key="2">
    <source>
        <dbReference type="EMBL" id="OGM64278.1"/>
    </source>
</evidence>
<feature type="transmembrane region" description="Helical" evidence="1">
    <location>
        <begin position="12"/>
        <end position="37"/>
    </location>
</feature>
<feature type="transmembrane region" description="Helical" evidence="1">
    <location>
        <begin position="49"/>
        <end position="71"/>
    </location>
</feature>
<sequence length="72" mass="8230">MQNSLLPPGFLIFIKVSAVAGFFAAGAFIVALAYKGFKRVFGEEKAKKYRWAFILVNIPLLFVLIYIFFIFF</sequence>
<keyword evidence="1" id="KW-1133">Transmembrane helix</keyword>
<organism evidence="2 3">
    <name type="scientific">Candidatus Woesebacteria bacterium RIFCSPLOWO2_01_FULL_39_14</name>
    <dbReference type="NCBI Taxonomy" id="1802518"/>
    <lineage>
        <taxon>Bacteria</taxon>
        <taxon>Candidatus Woeseibacteriota</taxon>
    </lineage>
</organism>
<gene>
    <name evidence="2" type="ORF">A3A52_03200</name>
</gene>
<keyword evidence="1" id="KW-0472">Membrane</keyword>
<proteinExistence type="predicted"/>